<evidence type="ECO:0000313" key="7">
    <source>
        <dbReference type="EMBL" id="MTD52590.1"/>
    </source>
</evidence>
<gene>
    <name evidence="7" type="ORF">GKO32_01125</name>
</gene>
<organism evidence="7 8">
    <name type="scientific">Amycolatopsis pithecellobii</name>
    <dbReference type="NCBI Taxonomy" id="664692"/>
    <lineage>
        <taxon>Bacteria</taxon>
        <taxon>Bacillati</taxon>
        <taxon>Actinomycetota</taxon>
        <taxon>Actinomycetes</taxon>
        <taxon>Pseudonocardiales</taxon>
        <taxon>Pseudonocardiaceae</taxon>
        <taxon>Amycolatopsis</taxon>
    </lineage>
</organism>
<protein>
    <submittedName>
        <fullName evidence="7">TetR family transcriptional regulator</fullName>
    </submittedName>
</protein>
<dbReference type="RefSeq" id="WP_154754838.1">
    <property type="nucleotide sequence ID" value="NZ_WMBA01000001.1"/>
</dbReference>
<dbReference type="PRINTS" id="PR00455">
    <property type="entry name" value="HTHTETR"/>
</dbReference>
<keyword evidence="1" id="KW-0805">Transcription regulation</keyword>
<dbReference type="SUPFAM" id="SSF46689">
    <property type="entry name" value="Homeodomain-like"/>
    <property type="match status" value="1"/>
</dbReference>
<evidence type="ECO:0000256" key="1">
    <source>
        <dbReference type="ARBA" id="ARBA00023015"/>
    </source>
</evidence>
<feature type="DNA-binding region" description="H-T-H motif" evidence="4">
    <location>
        <begin position="45"/>
        <end position="64"/>
    </location>
</feature>
<proteinExistence type="predicted"/>
<dbReference type="PANTHER" id="PTHR30055">
    <property type="entry name" value="HTH-TYPE TRANSCRIPTIONAL REGULATOR RUTR"/>
    <property type="match status" value="1"/>
</dbReference>
<dbReference type="Proteomes" id="UP000440096">
    <property type="component" value="Unassembled WGS sequence"/>
</dbReference>
<accession>A0A6N7YZF0</accession>
<dbReference type="OrthoDB" id="4538622at2"/>
<dbReference type="GO" id="GO:0000976">
    <property type="term" value="F:transcription cis-regulatory region binding"/>
    <property type="evidence" value="ECO:0007669"/>
    <property type="project" value="TreeGrafter"/>
</dbReference>
<evidence type="ECO:0000313" key="8">
    <source>
        <dbReference type="Proteomes" id="UP000440096"/>
    </source>
</evidence>
<keyword evidence="8" id="KW-1185">Reference proteome</keyword>
<dbReference type="AlphaFoldDB" id="A0A6N7YZF0"/>
<evidence type="ECO:0000256" key="3">
    <source>
        <dbReference type="ARBA" id="ARBA00023163"/>
    </source>
</evidence>
<dbReference type="GO" id="GO:0003700">
    <property type="term" value="F:DNA-binding transcription factor activity"/>
    <property type="evidence" value="ECO:0007669"/>
    <property type="project" value="TreeGrafter"/>
</dbReference>
<reference evidence="7 8" key="1">
    <citation type="submission" date="2019-11" db="EMBL/GenBank/DDBJ databases">
        <title>Draft genome of Amycolatopsis RM579.</title>
        <authorList>
            <person name="Duangmal K."/>
            <person name="Mingma R."/>
        </authorList>
    </citation>
    <scope>NUCLEOTIDE SEQUENCE [LARGE SCALE GENOMIC DNA]</scope>
    <source>
        <strain evidence="7 8">RM579</strain>
    </source>
</reference>
<dbReference type="InterPro" id="IPR050109">
    <property type="entry name" value="HTH-type_TetR-like_transc_reg"/>
</dbReference>
<dbReference type="InterPro" id="IPR001647">
    <property type="entry name" value="HTH_TetR"/>
</dbReference>
<dbReference type="InterPro" id="IPR009057">
    <property type="entry name" value="Homeodomain-like_sf"/>
</dbReference>
<dbReference type="EMBL" id="WMBA01000001">
    <property type="protein sequence ID" value="MTD52590.1"/>
    <property type="molecule type" value="Genomic_DNA"/>
</dbReference>
<dbReference type="PANTHER" id="PTHR30055:SF234">
    <property type="entry name" value="HTH-TYPE TRANSCRIPTIONAL REGULATOR BETI"/>
    <property type="match status" value="1"/>
</dbReference>
<dbReference type="Gene3D" id="1.10.357.10">
    <property type="entry name" value="Tetracycline Repressor, domain 2"/>
    <property type="match status" value="1"/>
</dbReference>
<feature type="region of interest" description="Disordered" evidence="5">
    <location>
        <begin position="1"/>
        <end position="24"/>
    </location>
</feature>
<keyword evidence="3" id="KW-0804">Transcription</keyword>
<evidence type="ECO:0000256" key="5">
    <source>
        <dbReference type="SAM" id="MobiDB-lite"/>
    </source>
</evidence>
<sequence>MSQRNTEAPAKPRRRTQAERSAATQERLLTATVECLYELGYHKTTTYTVEQRAGVTRGALLHHFASKHALLVGAVAYMVETAERQLVADTATVAGKNVGEELTDLLWRQFTSPTFVAFMEITMAARTDPALREALAESQNRLDALCRTAARNVAGHIDGGAIDDTTFGMGIELTIRYMRGAAGMLLLDDNAGGHDEIYREWQRLVAPYFTGSVRKTRRTAPRD</sequence>
<evidence type="ECO:0000259" key="6">
    <source>
        <dbReference type="PROSITE" id="PS50977"/>
    </source>
</evidence>
<feature type="domain" description="HTH tetR-type" evidence="6">
    <location>
        <begin position="22"/>
        <end position="82"/>
    </location>
</feature>
<name>A0A6N7YZF0_9PSEU</name>
<evidence type="ECO:0000256" key="2">
    <source>
        <dbReference type="ARBA" id="ARBA00023125"/>
    </source>
</evidence>
<dbReference type="PROSITE" id="PS50977">
    <property type="entry name" value="HTH_TETR_2"/>
    <property type="match status" value="1"/>
</dbReference>
<dbReference type="Pfam" id="PF00440">
    <property type="entry name" value="TetR_N"/>
    <property type="match status" value="1"/>
</dbReference>
<evidence type="ECO:0000256" key="4">
    <source>
        <dbReference type="PROSITE-ProRule" id="PRU00335"/>
    </source>
</evidence>
<comment type="caution">
    <text evidence="7">The sequence shown here is derived from an EMBL/GenBank/DDBJ whole genome shotgun (WGS) entry which is preliminary data.</text>
</comment>
<keyword evidence="2 4" id="KW-0238">DNA-binding</keyword>